<feature type="compositionally biased region" description="Basic and acidic residues" evidence="1">
    <location>
        <begin position="1162"/>
        <end position="1177"/>
    </location>
</feature>
<dbReference type="Pfam" id="PF23128">
    <property type="entry name" value="YbjQ_4"/>
    <property type="match status" value="1"/>
</dbReference>
<evidence type="ECO:0000259" key="2">
    <source>
        <dbReference type="PROSITE" id="PS50004"/>
    </source>
</evidence>
<reference evidence="3 4" key="1">
    <citation type="journal article" date="2016" name="Mol. Biol. Evol.">
        <title>Genome-Wide Survey of Gut Fungi (Harpellales) Reveals the First Horizontally Transferred Ubiquitin Gene from a Mosquito Host.</title>
        <authorList>
            <person name="Wang Y."/>
            <person name="White M.M."/>
            <person name="Kvist S."/>
            <person name="Moncalvo J.M."/>
        </authorList>
    </citation>
    <scope>NUCLEOTIDE SEQUENCE [LARGE SCALE GENOMIC DNA]</scope>
    <source>
        <strain evidence="3 4">ALG-7-W6</strain>
    </source>
</reference>
<evidence type="ECO:0000256" key="1">
    <source>
        <dbReference type="SAM" id="MobiDB-lite"/>
    </source>
</evidence>
<keyword evidence="4" id="KW-1185">Reference proteome</keyword>
<feature type="compositionally biased region" description="Low complexity" evidence="1">
    <location>
        <begin position="1243"/>
        <end position="1274"/>
    </location>
</feature>
<dbReference type="InterPro" id="IPR038983">
    <property type="entry name" value="C2CD5"/>
</dbReference>
<feature type="region of interest" description="Disordered" evidence="1">
    <location>
        <begin position="383"/>
        <end position="414"/>
    </location>
</feature>
<dbReference type="InterPro" id="IPR035892">
    <property type="entry name" value="C2_domain_sf"/>
</dbReference>
<dbReference type="SUPFAM" id="SSF49562">
    <property type="entry name" value="C2 domain (Calcium/lipid-binding domain, CaLB)"/>
    <property type="match status" value="1"/>
</dbReference>
<gene>
    <name evidence="3" type="ORF">AYI68_g6350</name>
</gene>
<proteinExistence type="predicted"/>
<dbReference type="PANTHER" id="PTHR37412:SF2">
    <property type="entry name" value="C2 DOMAIN-CONTAINING PROTEIN 5"/>
    <property type="match status" value="1"/>
</dbReference>
<feature type="region of interest" description="Disordered" evidence="1">
    <location>
        <begin position="134"/>
        <end position="157"/>
    </location>
</feature>
<feature type="compositionally biased region" description="Basic residues" evidence="1">
    <location>
        <begin position="1006"/>
        <end position="1017"/>
    </location>
</feature>
<feature type="region of interest" description="Disordered" evidence="1">
    <location>
        <begin position="1493"/>
        <end position="1512"/>
    </location>
</feature>
<feature type="compositionally biased region" description="Polar residues" evidence="1">
    <location>
        <begin position="1501"/>
        <end position="1511"/>
    </location>
</feature>
<dbReference type="Proteomes" id="UP000187455">
    <property type="component" value="Unassembled WGS sequence"/>
</dbReference>
<dbReference type="Pfam" id="PF23025">
    <property type="entry name" value="YbjQ_2"/>
    <property type="match status" value="3"/>
</dbReference>
<dbReference type="GO" id="GO:0010828">
    <property type="term" value="P:positive regulation of D-glucose transmembrane transport"/>
    <property type="evidence" value="ECO:0007669"/>
    <property type="project" value="TreeGrafter"/>
</dbReference>
<comment type="caution">
    <text evidence="3">The sequence shown here is derived from an EMBL/GenBank/DDBJ whole genome shotgun (WGS) entry which is preliminary data.</text>
</comment>
<dbReference type="SMART" id="SM00239">
    <property type="entry name" value="C2"/>
    <property type="match status" value="1"/>
</dbReference>
<feature type="compositionally biased region" description="Basic and acidic residues" evidence="1">
    <location>
        <begin position="452"/>
        <end position="466"/>
    </location>
</feature>
<evidence type="ECO:0000313" key="4">
    <source>
        <dbReference type="Proteomes" id="UP000187455"/>
    </source>
</evidence>
<dbReference type="InterPro" id="IPR000008">
    <property type="entry name" value="C2_dom"/>
</dbReference>
<dbReference type="EMBL" id="LSSL01004280">
    <property type="protein sequence ID" value="OLY79578.1"/>
    <property type="molecule type" value="Genomic_DNA"/>
</dbReference>
<feature type="domain" description="C2" evidence="2">
    <location>
        <begin position="1"/>
        <end position="109"/>
    </location>
</feature>
<dbReference type="GO" id="GO:0065002">
    <property type="term" value="P:intracellular protein transmembrane transport"/>
    <property type="evidence" value="ECO:0007669"/>
    <property type="project" value="TreeGrafter"/>
</dbReference>
<dbReference type="GO" id="GO:0005544">
    <property type="term" value="F:calcium-dependent phospholipid binding"/>
    <property type="evidence" value="ECO:0007669"/>
    <property type="project" value="InterPro"/>
</dbReference>
<dbReference type="PANTHER" id="PTHR37412">
    <property type="entry name" value="C2 DOMAIN-CONTAINING PROTEIN 5"/>
    <property type="match status" value="1"/>
</dbReference>
<feature type="region of interest" description="Disordered" evidence="1">
    <location>
        <begin position="1149"/>
        <end position="1177"/>
    </location>
</feature>
<dbReference type="GO" id="GO:0005509">
    <property type="term" value="F:calcium ion binding"/>
    <property type="evidence" value="ECO:0007669"/>
    <property type="project" value="TreeGrafter"/>
</dbReference>
<dbReference type="InterPro" id="IPR056431">
    <property type="entry name" value="C2CD5_YbjQ-rel_dom"/>
</dbReference>
<dbReference type="GO" id="GO:0031340">
    <property type="term" value="P:positive regulation of vesicle fusion"/>
    <property type="evidence" value="ECO:0007669"/>
    <property type="project" value="TreeGrafter"/>
</dbReference>
<dbReference type="GO" id="GO:0072659">
    <property type="term" value="P:protein localization to plasma membrane"/>
    <property type="evidence" value="ECO:0007669"/>
    <property type="project" value="TreeGrafter"/>
</dbReference>
<feature type="compositionally biased region" description="Polar residues" evidence="1">
    <location>
        <begin position="734"/>
        <end position="745"/>
    </location>
</feature>
<feature type="region of interest" description="Disordered" evidence="1">
    <location>
        <begin position="1241"/>
        <end position="1279"/>
    </location>
</feature>
<evidence type="ECO:0000313" key="3">
    <source>
        <dbReference type="EMBL" id="OLY79578.1"/>
    </source>
</evidence>
<feature type="region of interest" description="Disordered" evidence="1">
    <location>
        <begin position="1006"/>
        <end position="1030"/>
    </location>
</feature>
<organism evidence="3 4">
    <name type="scientific">Smittium mucronatum</name>
    <dbReference type="NCBI Taxonomy" id="133383"/>
    <lineage>
        <taxon>Eukaryota</taxon>
        <taxon>Fungi</taxon>
        <taxon>Fungi incertae sedis</taxon>
        <taxon>Zoopagomycota</taxon>
        <taxon>Kickxellomycotina</taxon>
        <taxon>Harpellomycetes</taxon>
        <taxon>Harpellales</taxon>
        <taxon>Legeriomycetaceae</taxon>
        <taxon>Smittium</taxon>
    </lineage>
</organism>
<feature type="region of interest" description="Disordered" evidence="1">
    <location>
        <begin position="721"/>
        <end position="745"/>
    </location>
</feature>
<dbReference type="PROSITE" id="PS50004">
    <property type="entry name" value="C2"/>
    <property type="match status" value="1"/>
</dbReference>
<dbReference type="Pfam" id="PF00168">
    <property type="entry name" value="C2"/>
    <property type="match status" value="1"/>
</dbReference>
<feature type="region of interest" description="Disordered" evidence="1">
    <location>
        <begin position="452"/>
        <end position="481"/>
    </location>
</feature>
<dbReference type="GO" id="GO:0005886">
    <property type="term" value="C:plasma membrane"/>
    <property type="evidence" value="ECO:0007669"/>
    <property type="project" value="TreeGrafter"/>
</dbReference>
<dbReference type="GO" id="GO:0090314">
    <property type="term" value="P:positive regulation of protein targeting to membrane"/>
    <property type="evidence" value="ECO:0007669"/>
    <property type="project" value="TreeGrafter"/>
</dbReference>
<accession>A0A1R0GRV7</accession>
<sequence>MPCLLKIKVLRARNLPSMDRKSSLTDAYVEIRFADLEPLRTIICKKTLDPVWNEDFRMEVSDDAFLQNEPLELKVIDYDSITADDLIGSVFFDLNVLLMRVFETEPESKSINEHNHSSVLPDPLINQEGLEAGLNEPHSTENDPDPTSNSLHNASAPGINSLITKENMKILEFNNSDPEMFEKQMKGDLSSEESVESFIGETEVVSVVRENARSIGGWFPIFDCQTGIRGELQCQIKLEFFGDVNPFRGSSAGIKIFSMERLPVAQFSSAKLCGFLSASITKSDPEYHWSDSFRTQRVSNESRQRLMYQLSGQLRRKMGRKAIECGANMILGYKHSFDFEEKNKTITARAVGTAVLLELSLQSTQKKHNLNLNSKYIPVDSGIDYKKQKYPPTPSSKKLLPKKSVDSDSDDQISDIILDPSNECSFAKQPKPNYENNNPNSVEFESLHIHESEKNDKDGSHHDSDNGKGSLNPGNDCKDFNEIRSLPTEYHSSADNASIEDSNKSYDSINRAIASISSFQNKQPPDIQKDSDFIDGESRLRYSKNIDEINPNSNIFIQDIVTLKKFPSSTIQRLGGTVMAHSVKVINDDDEKTRQTWWDELRREIKSHAKSLSCTHILGYSESSSIKGDVIVLSVIGTAAVIDTNFLESGNESNLYNFYSKFSNAKLYEIFSKKKLRDPYKKRGKSLNAKLESELRYPSNINSSKIKNKSIDNNIKTQKIQSNKDHPTFLKPGSKSNNTSDSSFMAKNSKILKSKSKRVRPYTFSGFQKSSKQSFKRLKPLGCRMCHSPHDRKSLPYPMRFFRCGYCQKSAVPEIILSTIEPPVELNIIEGEATIVEAHICRSRFRNSVAGASSLGEKSSKLISSSLGKLGIRGGGAESGGAINSGGSDEIYAAFISDSLPFIQYDIHRQLLYKLSVHGMNAIFGLKYHLSLGEDMIIATATGTAVYVTALPTPGPLVISRNIGVWDEEDRGFLKIQNRITNLSIQNRERLDKKFNEKKLTLSKLKNKNPNRIRKNKTRGELQPKKKNLISKGDALDLSKPYTFNIKDKNEPHNNPNNSQDEDESTPCPICGSSTHNRKCKNCGNKLKTKDRSIQASVAVQIDDDADEDLMAALFDHPLNTSFSIVNTDGKLFYKHNDVPEIFHKNGKRESKLQRLRKKRNPNSDKIDVSSDEGYHQEKKMGLELNINRKTDINFFSDCEEEPKGKTSIDKSGSKSDFISDEIVNCNSKSQKKQPSNTIFIYSSSASDPDSDTDSGSSSSSSSSSSLSSSSSDSEPVSFGSKLLLPKKLKNNTKNLTGKEIKDDSDSLLFEPSFHQSLTVAKRVYLDPQSKHPNRLLANIFNQTYQEMCSNLFYFSRCLISAVGYTVNIVDEGTNEVQLLLTATAVGICRFPSHLMIPAQLKGEESDLPDFTNNSDENSFQKTSLNLKKSKFNDTSIIKNSGYGSKFIPGIEIDNYEESENSKGSINSELKTEGAFKNTIESKLSRIIHKISLDESRQSEDQTSSPKNNTPAKLDLLAKNSSFFSDNESENRIQFPLGLDIPQIATPSSTSIRSEYVGDLGDSINQSIFSNFKNRPAYLSTETVELTSLNYIPGHKIVSVMGRLSMHFVKESSIENYTKGPIGMPAYVISFINDMNSSIKSQIEALHGNALICMSIDHQKFMNSDRSSAYGMLSISGDVVFSERLV</sequence>
<dbReference type="InterPro" id="IPR057815">
    <property type="entry name" value="C2CD5_C"/>
</dbReference>
<dbReference type="Gene3D" id="2.60.40.150">
    <property type="entry name" value="C2 domain"/>
    <property type="match status" value="1"/>
</dbReference>
<dbReference type="OrthoDB" id="419768at2759"/>
<feature type="region of interest" description="Disordered" evidence="1">
    <location>
        <begin position="1043"/>
        <end position="1066"/>
    </location>
</feature>
<name>A0A1R0GRV7_9FUNG</name>
<protein>
    <submittedName>
        <fullName evidence="3">C2 domain-containing protein 5</fullName>
    </submittedName>
</protein>